<feature type="signal peptide" evidence="1">
    <location>
        <begin position="1"/>
        <end position="23"/>
    </location>
</feature>
<dbReference type="SUPFAM" id="SSF52833">
    <property type="entry name" value="Thioredoxin-like"/>
    <property type="match status" value="1"/>
</dbReference>
<evidence type="ECO:0000313" key="4">
    <source>
        <dbReference type="Proteomes" id="UP000193207"/>
    </source>
</evidence>
<accession>A0A1X6YDQ1</accession>
<dbReference type="CDD" id="cd02951">
    <property type="entry name" value="SoxW"/>
    <property type="match status" value="1"/>
</dbReference>
<dbReference type="AlphaFoldDB" id="A0A1X6YDQ1"/>
<dbReference type="EMBL" id="FWFU01000001">
    <property type="protein sequence ID" value="SLN17696.1"/>
    <property type="molecule type" value="Genomic_DNA"/>
</dbReference>
<dbReference type="RefSeq" id="WP_170156449.1">
    <property type="nucleotide sequence ID" value="NZ_FWFU01000001.1"/>
</dbReference>
<evidence type="ECO:0000256" key="1">
    <source>
        <dbReference type="SAM" id="SignalP"/>
    </source>
</evidence>
<protein>
    <recommendedName>
        <fullName evidence="2">Thioredoxin-like fold domain-containing protein</fullName>
    </recommendedName>
</protein>
<sequence>MITRRTLLSTLAASAVTARSAFAAELGDDGLHKQPWFMDSFLELPDDLADAAGRGRHLMVLFEQKGCPYCRELHEVNFARDEVTGYIQNHFDVVQLDLWGAREVVDFDGEALEERALAQKWGVNYTPTTILFAAENAGAGNMRDAETLRLPGYLKPFHYLSSLEYVELGEYRKQPFQRYLQDKFAELEEKGIDPDVW</sequence>
<dbReference type="InterPro" id="IPR036249">
    <property type="entry name" value="Thioredoxin-like_sf"/>
</dbReference>
<feature type="domain" description="Thioredoxin-like fold" evidence="2">
    <location>
        <begin position="51"/>
        <end position="156"/>
    </location>
</feature>
<evidence type="ECO:0000313" key="3">
    <source>
        <dbReference type="EMBL" id="SLN17696.1"/>
    </source>
</evidence>
<dbReference type="Proteomes" id="UP000193207">
    <property type="component" value="Unassembled WGS sequence"/>
</dbReference>
<feature type="chain" id="PRO_5012823908" description="Thioredoxin-like fold domain-containing protein" evidence="1">
    <location>
        <begin position="24"/>
        <end position="197"/>
    </location>
</feature>
<proteinExistence type="predicted"/>
<reference evidence="3 4" key="1">
    <citation type="submission" date="2017-03" db="EMBL/GenBank/DDBJ databases">
        <authorList>
            <person name="Afonso C.L."/>
            <person name="Miller P.J."/>
            <person name="Scott M.A."/>
            <person name="Spackman E."/>
            <person name="Goraichik I."/>
            <person name="Dimitrov K.M."/>
            <person name="Suarez D.L."/>
            <person name="Swayne D.E."/>
        </authorList>
    </citation>
    <scope>NUCLEOTIDE SEQUENCE [LARGE SCALE GENOMIC DNA]</scope>
    <source>
        <strain evidence="3 4">CECT 8110</strain>
    </source>
</reference>
<keyword evidence="1" id="KW-0732">Signal</keyword>
<keyword evidence="4" id="KW-1185">Reference proteome</keyword>
<gene>
    <name evidence="3" type="ORF">ROH8110_00532</name>
</gene>
<dbReference type="Pfam" id="PF13098">
    <property type="entry name" value="Thioredoxin_2"/>
    <property type="match status" value="1"/>
</dbReference>
<name>A0A1X6YDQ1_9RHOB</name>
<dbReference type="Gene3D" id="3.40.30.10">
    <property type="entry name" value="Glutaredoxin"/>
    <property type="match status" value="1"/>
</dbReference>
<organism evidence="3 4">
    <name type="scientific">Roseovarius halotolerans</name>
    <dbReference type="NCBI Taxonomy" id="505353"/>
    <lineage>
        <taxon>Bacteria</taxon>
        <taxon>Pseudomonadati</taxon>
        <taxon>Pseudomonadota</taxon>
        <taxon>Alphaproteobacteria</taxon>
        <taxon>Rhodobacterales</taxon>
        <taxon>Roseobacteraceae</taxon>
        <taxon>Roseovarius</taxon>
    </lineage>
</organism>
<dbReference type="InterPro" id="IPR012336">
    <property type="entry name" value="Thioredoxin-like_fold"/>
</dbReference>
<evidence type="ECO:0000259" key="2">
    <source>
        <dbReference type="Pfam" id="PF13098"/>
    </source>
</evidence>
<dbReference type="InterPro" id="IPR041737">
    <property type="entry name" value="SoxW"/>
</dbReference>